<reference evidence="8 9" key="1">
    <citation type="journal article" date="2023" name="G3 (Bethesda)">
        <title>A chromosome-level genome assembly of Zasmidium syzygii isolated from banana leaves.</title>
        <authorList>
            <person name="van Westerhoven A.C."/>
            <person name="Mehrabi R."/>
            <person name="Talebi R."/>
            <person name="Steentjes M.B.F."/>
            <person name="Corcolon B."/>
            <person name="Chong P.A."/>
            <person name="Kema G.H.J."/>
            <person name="Seidl M.F."/>
        </authorList>
    </citation>
    <scope>NUCLEOTIDE SEQUENCE [LARGE SCALE GENOMIC DNA]</scope>
    <source>
        <strain evidence="8 9">P124</strain>
    </source>
</reference>
<organism evidence="8 9">
    <name type="scientific">Zasmidium cellare</name>
    <name type="common">Wine cellar mold</name>
    <name type="synonym">Racodium cellare</name>
    <dbReference type="NCBI Taxonomy" id="395010"/>
    <lineage>
        <taxon>Eukaryota</taxon>
        <taxon>Fungi</taxon>
        <taxon>Dikarya</taxon>
        <taxon>Ascomycota</taxon>
        <taxon>Pezizomycotina</taxon>
        <taxon>Dothideomycetes</taxon>
        <taxon>Dothideomycetidae</taxon>
        <taxon>Mycosphaerellales</taxon>
        <taxon>Mycosphaerellaceae</taxon>
        <taxon>Zasmidium</taxon>
    </lineage>
</organism>
<evidence type="ECO:0000256" key="4">
    <source>
        <dbReference type="ARBA" id="ARBA00022853"/>
    </source>
</evidence>
<feature type="compositionally biased region" description="Polar residues" evidence="5">
    <location>
        <begin position="487"/>
        <end position="502"/>
    </location>
</feature>
<dbReference type="SMART" id="SM00249">
    <property type="entry name" value="PHD"/>
    <property type="match status" value="1"/>
</dbReference>
<protein>
    <recommendedName>
        <fullName evidence="10">SET domain-containing protein</fullName>
    </recommendedName>
</protein>
<dbReference type="SUPFAM" id="SSF57903">
    <property type="entry name" value="FYVE/PHD zinc finger"/>
    <property type="match status" value="1"/>
</dbReference>
<gene>
    <name evidence="8" type="ORF">PRZ48_009383</name>
</gene>
<feature type="compositionally biased region" description="Low complexity" evidence="5">
    <location>
        <begin position="517"/>
        <end position="532"/>
    </location>
</feature>
<dbReference type="Proteomes" id="UP001305779">
    <property type="component" value="Unassembled WGS sequence"/>
</dbReference>
<evidence type="ECO:0000256" key="2">
    <source>
        <dbReference type="ARBA" id="ARBA00022771"/>
    </source>
</evidence>
<feature type="compositionally biased region" description="Polar residues" evidence="5">
    <location>
        <begin position="816"/>
        <end position="840"/>
    </location>
</feature>
<dbReference type="InterPro" id="IPR019787">
    <property type="entry name" value="Znf_PHD-finger"/>
</dbReference>
<feature type="compositionally biased region" description="Polar residues" evidence="5">
    <location>
        <begin position="584"/>
        <end position="599"/>
    </location>
</feature>
<feature type="domain" description="SET" evidence="7">
    <location>
        <begin position="301"/>
        <end position="419"/>
    </location>
</feature>
<dbReference type="Pfam" id="PF00856">
    <property type="entry name" value="SET"/>
    <property type="match status" value="1"/>
</dbReference>
<feature type="compositionally biased region" description="Basic residues" evidence="5">
    <location>
        <begin position="129"/>
        <end position="138"/>
    </location>
</feature>
<feature type="compositionally biased region" description="Low complexity" evidence="5">
    <location>
        <begin position="897"/>
        <end position="910"/>
    </location>
</feature>
<dbReference type="PANTHER" id="PTHR46462:SF3">
    <property type="entry name" value="UPSET, ISOFORM A"/>
    <property type="match status" value="1"/>
</dbReference>
<keyword evidence="1" id="KW-0479">Metal-binding</keyword>
<name>A0ABR0ECD7_ZASCE</name>
<proteinExistence type="predicted"/>
<evidence type="ECO:0000256" key="3">
    <source>
        <dbReference type="ARBA" id="ARBA00022833"/>
    </source>
</evidence>
<feature type="compositionally biased region" description="Polar residues" evidence="5">
    <location>
        <begin position="695"/>
        <end position="704"/>
    </location>
</feature>
<feature type="compositionally biased region" description="Polar residues" evidence="5">
    <location>
        <begin position="725"/>
        <end position="741"/>
    </location>
</feature>
<feature type="compositionally biased region" description="Polar residues" evidence="5">
    <location>
        <begin position="533"/>
        <end position="549"/>
    </location>
</feature>
<keyword evidence="9" id="KW-1185">Reference proteome</keyword>
<evidence type="ECO:0000256" key="1">
    <source>
        <dbReference type="ARBA" id="ARBA00022723"/>
    </source>
</evidence>
<dbReference type="InterPro" id="IPR001214">
    <property type="entry name" value="SET_dom"/>
</dbReference>
<feature type="region of interest" description="Disordered" evidence="5">
    <location>
        <begin position="695"/>
        <end position="928"/>
    </location>
</feature>
<dbReference type="Gene3D" id="2.170.270.10">
    <property type="entry name" value="SET domain"/>
    <property type="match status" value="1"/>
</dbReference>
<accession>A0ABR0ECD7</accession>
<evidence type="ECO:0000259" key="6">
    <source>
        <dbReference type="SMART" id="SM00249"/>
    </source>
</evidence>
<keyword evidence="3" id="KW-0862">Zinc</keyword>
<feature type="region of interest" description="Disordered" evidence="5">
    <location>
        <begin position="471"/>
        <end position="648"/>
    </location>
</feature>
<dbReference type="InterPro" id="IPR011011">
    <property type="entry name" value="Znf_FYVE_PHD"/>
</dbReference>
<dbReference type="PANTHER" id="PTHR46462">
    <property type="entry name" value="UPSET, ISOFORM A"/>
    <property type="match status" value="1"/>
</dbReference>
<evidence type="ECO:0000259" key="7">
    <source>
        <dbReference type="SMART" id="SM00317"/>
    </source>
</evidence>
<keyword evidence="2" id="KW-0863">Zinc-finger</keyword>
<feature type="region of interest" description="Disordered" evidence="5">
    <location>
        <begin position="112"/>
        <end position="212"/>
    </location>
</feature>
<dbReference type="InterPro" id="IPR001965">
    <property type="entry name" value="Znf_PHD"/>
</dbReference>
<sequence length="928" mass="102337">MTETSSFPPKAIHAPATAHALPPSSYAVGRHQHYHAPADTDPAEPVEETIHCICGFSDDDGWTVACDICNRWQHQSCYYPQYDERQMPADMQHACVECKPRTVDWHRAQLRQREKRVQQEPQTNGVKRNATKSHKKKVKEPGNAHTNGWPVDKLRHDRNSASPRDQPPPAKRPKTSHRTSDSTTTTTKGHSRKRNASSATHRRSLSRSPDSPIEQYSEDFLRCYQDDHWAVTYTNLHNSIAITSALSEWLNFSEEEFREHHNQAKGEVLMRWDGDLDEIPGKAQLDILEARDDTIQYDGQHPTWKMLTVKEPIAEGAYIGELKGHVGFKKDYQSDGANRWAQLRHPEPFVFFHPKLPIYVDARNEGTELRYVRRSCQPNARLQILVTDNVDYHFCFMATTQIDPGVEISVGWDTNDGLPDLIAKTKLTGEELDGFSAWVSTALANCGPCACQMHEYDCYMFRFDRRRRGVLEEPQQTKPKSKKRKANQISPINTNTLNSRSGSEARKVEPDEDGTDSRSTSGSVGRGSASRDITPNTHYSTNGTSSTLPELSERERKKLAKEEEIFRRQEEERVGKQAKKKRNSAGSSLNTPSATSSKQLGFPPGSSKYVDAGNSKQTGLPAKTMSGRKTKTPKVPSRPSSRIVKRAKPIYVEHEVQVDLDAEEAKQRAPTPSSRRPYLTMRQRLIELCARNNSVASDSVSRVGTPTVKAAPSPIKMVMPDAEAASSSSPKLDSQPTTSEDVQMADAAPTEETTSSPVDVKDNVLAGRDDAGKQLQPTDLVAPKAPSPTEPKAGDMHLQMPPPPANPFGNAVQPLSAGSPTTTTNGVVQSPATLGTPSIFSPSVNAAVAPSPAKKKLSLSDYTRRKAKDKDVETSKERESSPASTNSGPVVPPLRPSSSAEARAAEGGSAIDEDVKMEDASDLPAIKA</sequence>
<dbReference type="SMART" id="SM00317">
    <property type="entry name" value="SET"/>
    <property type="match status" value="1"/>
</dbReference>
<evidence type="ECO:0000313" key="8">
    <source>
        <dbReference type="EMBL" id="KAK4498873.1"/>
    </source>
</evidence>
<evidence type="ECO:0008006" key="10">
    <source>
        <dbReference type="Google" id="ProtNLM"/>
    </source>
</evidence>
<feature type="domain" description="Zinc finger PHD-type" evidence="6">
    <location>
        <begin position="51"/>
        <end position="99"/>
    </location>
</feature>
<dbReference type="InterPro" id="IPR013083">
    <property type="entry name" value="Znf_RING/FYVE/PHD"/>
</dbReference>
<comment type="caution">
    <text evidence="8">The sequence shown here is derived from an EMBL/GenBank/DDBJ whole genome shotgun (WGS) entry which is preliminary data.</text>
</comment>
<evidence type="ECO:0000256" key="5">
    <source>
        <dbReference type="SAM" id="MobiDB-lite"/>
    </source>
</evidence>
<evidence type="ECO:0000313" key="9">
    <source>
        <dbReference type="Proteomes" id="UP001305779"/>
    </source>
</evidence>
<dbReference type="Pfam" id="PF00628">
    <property type="entry name" value="PHD"/>
    <property type="match status" value="1"/>
</dbReference>
<keyword evidence="4" id="KW-0156">Chromatin regulator</keyword>
<feature type="compositionally biased region" description="Basic and acidic residues" evidence="5">
    <location>
        <begin position="862"/>
        <end position="880"/>
    </location>
</feature>
<feature type="compositionally biased region" description="Basic and acidic residues" evidence="5">
    <location>
        <begin position="551"/>
        <end position="575"/>
    </location>
</feature>
<dbReference type="Gene3D" id="3.30.40.10">
    <property type="entry name" value="Zinc/RING finger domain, C3HC4 (zinc finger)"/>
    <property type="match status" value="1"/>
</dbReference>
<dbReference type="SUPFAM" id="SSF82199">
    <property type="entry name" value="SET domain"/>
    <property type="match status" value="1"/>
</dbReference>
<feature type="compositionally biased region" description="Basic residues" evidence="5">
    <location>
        <begin position="189"/>
        <end position="205"/>
    </location>
</feature>
<dbReference type="InterPro" id="IPR046341">
    <property type="entry name" value="SET_dom_sf"/>
</dbReference>
<feature type="compositionally biased region" description="Basic and acidic residues" evidence="5">
    <location>
        <begin position="759"/>
        <end position="772"/>
    </location>
</feature>
<dbReference type="EMBL" id="JAXOVC010000007">
    <property type="protein sequence ID" value="KAK4498873.1"/>
    <property type="molecule type" value="Genomic_DNA"/>
</dbReference>
<feature type="compositionally biased region" description="Low complexity" evidence="5">
    <location>
        <begin position="841"/>
        <end position="852"/>
    </location>
</feature>